<proteinExistence type="predicted"/>
<sequence>MNESDKDKSDGTPSPASNNPKRQSLLLPSSRRATMLLRTIDHSQPPVDDPANPPELNVQRRQEYERVQKLNRTMETVIQNFESIATRIKVDCFSKDRYQGEKDSPLL</sequence>
<evidence type="ECO:0000313" key="2">
    <source>
        <dbReference type="EMBL" id="ORX54516.1"/>
    </source>
</evidence>
<name>A0A1X2GIJ6_9FUNG</name>
<dbReference type="OrthoDB" id="5599235at2759"/>
<dbReference type="AlphaFoldDB" id="A0A1X2GIJ6"/>
<feature type="region of interest" description="Disordered" evidence="1">
    <location>
        <begin position="1"/>
        <end position="57"/>
    </location>
</feature>
<gene>
    <name evidence="2" type="ORF">DM01DRAFT_1036931</name>
</gene>
<feature type="compositionally biased region" description="Polar residues" evidence="1">
    <location>
        <begin position="11"/>
        <end position="22"/>
    </location>
</feature>
<protein>
    <submittedName>
        <fullName evidence="2">Uncharacterized protein</fullName>
    </submittedName>
</protein>
<keyword evidence="3" id="KW-1185">Reference proteome</keyword>
<dbReference type="STRING" id="101127.A0A1X2GIJ6"/>
<reference evidence="2 3" key="1">
    <citation type="submission" date="2016-07" db="EMBL/GenBank/DDBJ databases">
        <title>Pervasive Adenine N6-methylation of Active Genes in Fungi.</title>
        <authorList>
            <consortium name="DOE Joint Genome Institute"/>
            <person name="Mondo S.J."/>
            <person name="Dannebaum R.O."/>
            <person name="Kuo R.C."/>
            <person name="Labutti K."/>
            <person name="Haridas S."/>
            <person name="Kuo A."/>
            <person name="Salamov A."/>
            <person name="Ahrendt S.R."/>
            <person name="Lipzen A."/>
            <person name="Sullivan W."/>
            <person name="Andreopoulos W.B."/>
            <person name="Clum A."/>
            <person name="Lindquist E."/>
            <person name="Daum C."/>
            <person name="Ramamoorthy G.K."/>
            <person name="Gryganskyi A."/>
            <person name="Culley D."/>
            <person name="Magnuson J.K."/>
            <person name="James T.Y."/>
            <person name="O'Malley M.A."/>
            <person name="Stajich J.E."/>
            <person name="Spatafora J.W."/>
            <person name="Visel A."/>
            <person name="Grigoriev I.V."/>
        </authorList>
    </citation>
    <scope>NUCLEOTIDE SEQUENCE [LARGE SCALE GENOMIC DNA]</scope>
    <source>
        <strain evidence="2 3">NRRL 3301</strain>
    </source>
</reference>
<organism evidence="2 3">
    <name type="scientific">Hesseltinella vesiculosa</name>
    <dbReference type="NCBI Taxonomy" id="101127"/>
    <lineage>
        <taxon>Eukaryota</taxon>
        <taxon>Fungi</taxon>
        <taxon>Fungi incertae sedis</taxon>
        <taxon>Mucoromycota</taxon>
        <taxon>Mucoromycotina</taxon>
        <taxon>Mucoromycetes</taxon>
        <taxon>Mucorales</taxon>
        <taxon>Cunninghamellaceae</taxon>
        <taxon>Hesseltinella</taxon>
    </lineage>
</organism>
<evidence type="ECO:0000256" key="1">
    <source>
        <dbReference type="SAM" id="MobiDB-lite"/>
    </source>
</evidence>
<dbReference type="Proteomes" id="UP000242146">
    <property type="component" value="Unassembled WGS sequence"/>
</dbReference>
<dbReference type="EMBL" id="MCGT01000013">
    <property type="protein sequence ID" value="ORX54516.1"/>
    <property type="molecule type" value="Genomic_DNA"/>
</dbReference>
<evidence type="ECO:0000313" key="3">
    <source>
        <dbReference type="Proteomes" id="UP000242146"/>
    </source>
</evidence>
<comment type="caution">
    <text evidence="2">The sequence shown here is derived from an EMBL/GenBank/DDBJ whole genome shotgun (WGS) entry which is preliminary data.</text>
</comment>
<accession>A0A1X2GIJ6</accession>
<feature type="compositionally biased region" description="Basic and acidic residues" evidence="1">
    <location>
        <begin position="1"/>
        <end position="10"/>
    </location>
</feature>